<comment type="cofactor">
    <cofactor evidence="1">
        <name>pyridoxal 5'-phosphate</name>
        <dbReference type="ChEBI" id="CHEBI:597326"/>
    </cofactor>
</comment>
<sequence>MGDSGSYRFSKRLSHVPASFLGELFRVSSQPGVISLAGGLPDAERFDVEGIKNAAVEIFAQEGKTALQYTTTDGYLPLRTYIAQRYRSRLGLNADPNDIQIVNGSQQCLDLLAKILINPGDHVLMERPGYLGAIEAFSYYEPVIDSVQTLDESAGPDLDVLQKQIVTDNPVLWYGIPNSQNPSGITWSSGVRRDVADILDGSDTLLYEDDAFGELFFNGRPRSPVKKWLSHQTVMTGSFSKTISPGLRCGWIWAPHPVIEEFNRAKQASDLHSNLLSQMILTRYLENNNVDERIRETAKIYGERCYLMQEIIDDQFPPGTHHTSPEGGMFMMVTLPSGIDSMELFRKGVSNGVAVMPGFPFYIDGGGSDTIRLNFSAVGLEQISEGMERLSQVLRTLL</sequence>
<dbReference type="CDD" id="cd00609">
    <property type="entry name" value="AAT_like"/>
    <property type="match status" value="1"/>
</dbReference>
<dbReference type="InterPro" id="IPR015421">
    <property type="entry name" value="PyrdxlP-dep_Trfase_major"/>
</dbReference>
<dbReference type="InterPro" id="IPR015424">
    <property type="entry name" value="PyrdxlP-dep_Trfase"/>
</dbReference>
<dbReference type="Gene3D" id="3.90.1150.10">
    <property type="entry name" value="Aspartate Aminotransferase, domain 1"/>
    <property type="match status" value="1"/>
</dbReference>
<keyword evidence="3 6" id="KW-0808">Transferase</keyword>
<accession>A0A2V2MU72</accession>
<dbReference type="PANTHER" id="PTHR42790">
    <property type="entry name" value="AMINOTRANSFERASE"/>
    <property type="match status" value="1"/>
</dbReference>
<dbReference type="Pfam" id="PF00155">
    <property type="entry name" value="Aminotran_1_2"/>
    <property type="match status" value="1"/>
</dbReference>
<evidence type="ECO:0000256" key="3">
    <source>
        <dbReference type="ARBA" id="ARBA00022679"/>
    </source>
</evidence>
<dbReference type="AlphaFoldDB" id="A0A2V2MU72"/>
<dbReference type="PANTHER" id="PTHR42790:SF19">
    <property type="entry name" value="KYNURENINE_ALPHA-AMINOADIPATE AMINOTRANSFERASE, MITOCHONDRIAL"/>
    <property type="match status" value="1"/>
</dbReference>
<dbReference type="GO" id="GO:0030170">
    <property type="term" value="F:pyridoxal phosphate binding"/>
    <property type="evidence" value="ECO:0007669"/>
    <property type="project" value="InterPro"/>
</dbReference>
<proteinExistence type="predicted"/>
<organism evidence="6 7">
    <name type="scientific">Methanospirillum lacunae</name>
    <dbReference type="NCBI Taxonomy" id="668570"/>
    <lineage>
        <taxon>Archaea</taxon>
        <taxon>Methanobacteriati</taxon>
        <taxon>Methanobacteriota</taxon>
        <taxon>Stenosarchaea group</taxon>
        <taxon>Methanomicrobia</taxon>
        <taxon>Methanomicrobiales</taxon>
        <taxon>Methanospirillaceae</taxon>
        <taxon>Methanospirillum</taxon>
    </lineage>
</organism>
<dbReference type="OrthoDB" id="372018at2157"/>
<dbReference type="Proteomes" id="UP000245657">
    <property type="component" value="Unassembled WGS sequence"/>
</dbReference>
<dbReference type="EMBL" id="QGMY01000008">
    <property type="protein sequence ID" value="PWR71502.1"/>
    <property type="molecule type" value="Genomic_DNA"/>
</dbReference>
<feature type="domain" description="Aminotransferase class I/classII large" evidence="5">
    <location>
        <begin position="34"/>
        <end position="390"/>
    </location>
</feature>
<evidence type="ECO:0000259" key="5">
    <source>
        <dbReference type="Pfam" id="PF00155"/>
    </source>
</evidence>
<evidence type="ECO:0000256" key="2">
    <source>
        <dbReference type="ARBA" id="ARBA00022576"/>
    </source>
</evidence>
<dbReference type="Gene3D" id="3.40.640.10">
    <property type="entry name" value="Type I PLP-dependent aspartate aminotransferase-like (Major domain)"/>
    <property type="match status" value="1"/>
</dbReference>
<dbReference type="GO" id="GO:0008483">
    <property type="term" value="F:transaminase activity"/>
    <property type="evidence" value="ECO:0007669"/>
    <property type="project" value="UniProtKB-KW"/>
</dbReference>
<dbReference type="InterPro" id="IPR015422">
    <property type="entry name" value="PyrdxlP-dep_Trfase_small"/>
</dbReference>
<dbReference type="InterPro" id="IPR004839">
    <property type="entry name" value="Aminotransferase_I/II_large"/>
</dbReference>
<keyword evidence="2 6" id="KW-0032">Aminotransferase</keyword>
<dbReference type="GO" id="GO:1901605">
    <property type="term" value="P:alpha-amino acid metabolic process"/>
    <property type="evidence" value="ECO:0007669"/>
    <property type="project" value="TreeGrafter"/>
</dbReference>
<dbReference type="RefSeq" id="WP_109969120.1">
    <property type="nucleotide sequence ID" value="NZ_CP176093.1"/>
</dbReference>
<comment type="caution">
    <text evidence="6">The sequence shown here is derived from an EMBL/GenBank/DDBJ whole genome shotgun (WGS) entry which is preliminary data.</text>
</comment>
<dbReference type="InterPro" id="IPR050859">
    <property type="entry name" value="Class-I_PLP-dep_aminotransf"/>
</dbReference>
<evidence type="ECO:0000313" key="7">
    <source>
        <dbReference type="Proteomes" id="UP000245657"/>
    </source>
</evidence>
<evidence type="ECO:0000256" key="4">
    <source>
        <dbReference type="ARBA" id="ARBA00022898"/>
    </source>
</evidence>
<evidence type="ECO:0000256" key="1">
    <source>
        <dbReference type="ARBA" id="ARBA00001933"/>
    </source>
</evidence>
<evidence type="ECO:0000313" key="6">
    <source>
        <dbReference type="EMBL" id="PWR71502.1"/>
    </source>
</evidence>
<reference evidence="6 7" key="1">
    <citation type="submission" date="2018-05" db="EMBL/GenBank/DDBJ databases">
        <title>Draft genome of Methanospirillum lacunae Ki8-1.</title>
        <authorList>
            <person name="Dueholm M.S."/>
            <person name="Nielsen P.H."/>
            <person name="Bakmann L.F."/>
            <person name="Otzen D.E."/>
        </authorList>
    </citation>
    <scope>NUCLEOTIDE SEQUENCE [LARGE SCALE GENOMIC DNA]</scope>
    <source>
        <strain evidence="6 7">Ki8-1</strain>
    </source>
</reference>
<gene>
    <name evidence="6" type="ORF">DK846_11615</name>
</gene>
<protein>
    <submittedName>
        <fullName evidence="6">Aspartate aminotransferase</fullName>
    </submittedName>
</protein>
<name>A0A2V2MU72_9EURY</name>
<dbReference type="GeneID" id="97550351"/>
<keyword evidence="4" id="KW-0663">Pyridoxal phosphate</keyword>
<keyword evidence="7" id="KW-1185">Reference proteome</keyword>
<dbReference type="SUPFAM" id="SSF53383">
    <property type="entry name" value="PLP-dependent transferases"/>
    <property type="match status" value="1"/>
</dbReference>